<evidence type="ECO:0000256" key="1">
    <source>
        <dbReference type="ARBA" id="ARBA00023277"/>
    </source>
</evidence>
<reference evidence="3 4" key="1">
    <citation type="submission" date="2023-11" db="EMBL/GenBank/DDBJ databases">
        <title>Peredibacter starrii A3.12.</title>
        <authorList>
            <person name="Mitchell R.J."/>
        </authorList>
    </citation>
    <scope>NUCLEOTIDE SEQUENCE [LARGE SCALE GENOMIC DNA]</scope>
    <source>
        <strain evidence="3 4">A3.12</strain>
    </source>
</reference>
<dbReference type="Pfam" id="PF22645">
    <property type="entry name" value="GKRP_SIS_N"/>
    <property type="match status" value="1"/>
</dbReference>
<dbReference type="PANTHER" id="PTHR10088:SF4">
    <property type="entry name" value="GLUCOKINASE REGULATORY PROTEIN"/>
    <property type="match status" value="1"/>
</dbReference>
<dbReference type="PANTHER" id="PTHR10088">
    <property type="entry name" value="GLUCOKINASE REGULATORY PROTEIN"/>
    <property type="match status" value="1"/>
</dbReference>
<dbReference type="KEGG" id="psti:SOO65_13560"/>
<dbReference type="GO" id="GO:1901135">
    <property type="term" value="P:carbohydrate derivative metabolic process"/>
    <property type="evidence" value="ECO:0007669"/>
    <property type="project" value="InterPro"/>
</dbReference>
<dbReference type="InterPro" id="IPR001347">
    <property type="entry name" value="SIS_dom"/>
</dbReference>
<protein>
    <recommendedName>
        <fullName evidence="2">SIS domain-containing protein</fullName>
    </recommendedName>
</protein>
<dbReference type="Gene3D" id="3.40.50.10490">
    <property type="entry name" value="Glucose-6-phosphate isomerase like protein, domain 1"/>
    <property type="match status" value="2"/>
</dbReference>
<sequence>MSPAEKARAFLEIAPQFQLGHLVTESFHPKTTELSQLVKKDVAAALKILEEVDHDALKIMGTKTDALWELAQDIRDTLDKGNKIFMCGCGATGRLSLVLETLYRQKFDGANQVFSFMAGGDFALIKSVESFEDRTDYGERQLMDLGFGPNDLLLASTEGGETPFVIGAAQKAAAYSNRKPYFLYCNPDDVLMPIHRSREVIENKNIKKINLTVGPMAISGSTRMQASTVLMLAIGVGLLYKHKDKTDFEVFYKDLLHRLCLTRYEAMAPLTTIEAKLYQDKKYLNYVTDPFLAISILTDTTERSPTFSLRAFENLLDHDAPHGLCYLFIPEAQTSGHAWSELLWRSPRPLEWSELDGRIGTDRVFGFDISKIGLANRSKSIPTAEFSVTYDDGRVLMKCQNEEAYFEWGEDPLFNHLMVKMLLNAHSTLIMGLLDRYEGNVMTWVRPSNNKLIDRASRYILQLLKQKGKTASYDQVVLKVFETIEELNENEPVVLKVLEKF</sequence>
<dbReference type="EMBL" id="CP139487">
    <property type="protein sequence ID" value="WPU63716.1"/>
    <property type="molecule type" value="Genomic_DNA"/>
</dbReference>
<dbReference type="GO" id="GO:0019899">
    <property type="term" value="F:enzyme binding"/>
    <property type="evidence" value="ECO:0007669"/>
    <property type="project" value="TreeGrafter"/>
</dbReference>
<dbReference type="InterPro" id="IPR046348">
    <property type="entry name" value="SIS_dom_sf"/>
</dbReference>
<dbReference type="GO" id="GO:0070095">
    <property type="term" value="F:fructose-6-phosphate binding"/>
    <property type="evidence" value="ECO:0007669"/>
    <property type="project" value="TreeGrafter"/>
</dbReference>
<evidence type="ECO:0000313" key="3">
    <source>
        <dbReference type="EMBL" id="WPU63716.1"/>
    </source>
</evidence>
<dbReference type="GO" id="GO:0005829">
    <property type="term" value="C:cytosol"/>
    <property type="evidence" value="ECO:0007669"/>
    <property type="project" value="TreeGrafter"/>
</dbReference>
<keyword evidence="1" id="KW-0119">Carbohydrate metabolism</keyword>
<dbReference type="GO" id="GO:0009750">
    <property type="term" value="P:response to fructose"/>
    <property type="evidence" value="ECO:0007669"/>
    <property type="project" value="TreeGrafter"/>
</dbReference>
<feature type="domain" description="SIS" evidence="2">
    <location>
        <begin position="74"/>
        <end position="245"/>
    </location>
</feature>
<dbReference type="PROSITE" id="PS51464">
    <property type="entry name" value="SIS"/>
    <property type="match status" value="1"/>
</dbReference>
<evidence type="ECO:0000259" key="2">
    <source>
        <dbReference type="PROSITE" id="PS51464"/>
    </source>
</evidence>
<name>A0AAX4HKG3_9BACT</name>
<dbReference type="AlphaFoldDB" id="A0AAX4HKG3"/>
<dbReference type="Proteomes" id="UP001324634">
    <property type="component" value="Chromosome"/>
</dbReference>
<dbReference type="InterPro" id="IPR040190">
    <property type="entry name" value="MURQ/GCKR"/>
</dbReference>
<accession>A0AAX4HKG3</accession>
<dbReference type="GO" id="GO:0030246">
    <property type="term" value="F:carbohydrate binding"/>
    <property type="evidence" value="ECO:0007669"/>
    <property type="project" value="TreeGrafter"/>
</dbReference>
<proteinExistence type="predicted"/>
<gene>
    <name evidence="3" type="ORF">SOO65_13560</name>
</gene>
<organism evidence="3 4">
    <name type="scientific">Peredibacter starrii</name>
    <dbReference type="NCBI Taxonomy" id="28202"/>
    <lineage>
        <taxon>Bacteria</taxon>
        <taxon>Pseudomonadati</taxon>
        <taxon>Bdellovibrionota</taxon>
        <taxon>Bacteriovoracia</taxon>
        <taxon>Bacteriovoracales</taxon>
        <taxon>Bacteriovoracaceae</taxon>
        <taxon>Peredibacter</taxon>
    </lineage>
</organism>
<dbReference type="GO" id="GO:0004857">
    <property type="term" value="F:enzyme inhibitor activity"/>
    <property type="evidence" value="ECO:0007669"/>
    <property type="project" value="TreeGrafter"/>
</dbReference>
<keyword evidence="4" id="KW-1185">Reference proteome</keyword>
<dbReference type="GO" id="GO:0042593">
    <property type="term" value="P:glucose homeostasis"/>
    <property type="evidence" value="ECO:0007669"/>
    <property type="project" value="TreeGrafter"/>
</dbReference>
<dbReference type="RefSeq" id="WP_321390942.1">
    <property type="nucleotide sequence ID" value="NZ_CP139487.1"/>
</dbReference>
<evidence type="ECO:0000313" key="4">
    <source>
        <dbReference type="Proteomes" id="UP001324634"/>
    </source>
</evidence>
<dbReference type="SUPFAM" id="SSF53697">
    <property type="entry name" value="SIS domain"/>
    <property type="match status" value="1"/>
</dbReference>